<dbReference type="EMBL" id="PRLP01000169">
    <property type="protein sequence ID" value="PPC74059.1"/>
    <property type="molecule type" value="Genomic_DNA"/>
</dbReference>
<reference evidence="6 7" key="1">
    <citation type="submission" date="2018-02" db="EMBL/GenBank/DDBJ databases">
        <title>novel marine gammaproteobacteria from coastal saline agro ecosystem.</title>
        <authorList>
            <person name="Krishnan R."/>
            <person name="Ramesh Kumar N."/>
        </authorList>
    </citation>
    <scope>NUCLEOTIDE SEQUENCE [LARGE SCALE GENOMIC DNA]</scope>
    <source>
        <strain evidence="6 7">228</strain>
    </source>
</reference>
<evidence type="ECO:0000313" key="6">
    <source>
        <dbReference type="EMBL" id="PPC74059.1"/>
    </source>
</evidence>
<evidence type="ECO:0000256" key="5">
    <source>
        <dbReference type="SAM" id="SignalP"/>
    </source>
</evidence>
<organism evidence="6 7">
    <name type="scientific">Proteobacteria bacterium 228</name>
    <dbReference type="NCBI Taxonomy" id="2083153"/>
    <lineage>
        <taxon>Bacteria</taxon>
        <taxon>Pseudomonadati</taxon>
        <taxon>Pseudomonadota</taxon>
    </lineage>
</organism>
<dbReference type="PIRSF" id="PIRSF006470">
    <property type="entry name" value="DctB"/>
    <property type="match status" value="1"/>
</dbReference>
<protein>
    <submittedName>
        <fullName evidence="6">C4-dicarboxylate ABC transporter substrate-binding protein</fullName>
    </submittedName>
</protein>
<dbReference type="AlphaFoldDB" id="A0A2S5KHT2"/>
<feature type="chain" id="PRO_5015548880" evidence="5">
    <location>
        <begin position="28"/>
        <end position="341"/>
    </location>
</feature>
<sequence>MSRNKLISTLKFTATAIALSVSANSFAVTVINYTHFQPGTSDQPAQAAALAFKDYVEKATNGDVQVKIYPASQLGNGVEVMEGLKMGTIQMAVVHDGAVAPIYKQFQVFSIPYLFEDQKMAWSVLDGPYGQKMANDMLKKTGIKMLAMADNGIRQFTNSKRPISSPEDMKGLKIRVQPGPIFQKLVESLGASPSVITWPELPGALQQGVVDGQENGVTNILAGSLYQYQKYATLDGHIYSLHAYLMNNRFFEKLDADEQKAVLDGVEIAKKIHREMTSNQDLNAKQILTDKGMQVTELTPEQIEAFRQAAQPPVKAWAEQELGKDWVDGVFSAIKDYQEGH</sequence>
<dbReference type="Pfam" id="PF03480">
    <property type="entry name" value="DctP"/>
    <property type="match status" value="1"/>
</dbReference>
<feature type="signal peptide" evidence="5">
    <location>
        <begin position="1"/>
        <end position="27"/>
    </location>
</feature>
<evidence type="ECO:0000256" key="2">
    <source>
        <dbReference type="ARBA" id="ARBA00009023"/>
    </source>
</evidence>
<accession>A0A2S5KHT2</accession>
<name>A0A2S5KHT2_9PROT</name>
<dbReference type="Proteomes" id="UP000238196">
    <property type="component" value="Unassembled WGS sequence"/>
</dbReference>
<proteinExistence type="inferred from homology"/>
<evidence type="ECO:0000256" key="1">
    <source>
        <dbReference type="ARBA" id="ARBA00004196"/>
    </source>
</evidence>
<dbReference type="PANTHER" id="PTHR33376:SF4">
    <property type="entry name" value="SIALIC ACID-BINDING PERIPLASMIC PROTEIN SIAP"/>
    <property type="match status" value="1"/>
</dbReference>
<comment type="subcellular location">
    <subcellularLocation>
        <location evidence="1">Cell envelope</location>
    </subcellularLocation>
</comment>
<keyword evidence="4 5" id="KW-0732">Signal</keyword>
<dbReference type="InterPro" id="IPR018389">
    <property type="entry name" value="DctP_fam"/>
</dbReference>
<dbReference type="InterPro" id="IPR004682">
    <property type="entry name" value="TRAP_DctP"/>
</dbReference>
<evidence type="ECO:0000256" key="4">
    <source>
        <dbReference type="ARBA" id="ARBA00022729"/>
    </source>
</evidence>
<comment type="similarity">
    <text evidence="2">Belongs to the bacterial solute-binding protein 7 family.</text>
</comment>
<dbReference type="NCBIfam" id="NF037995">
    <property type="entry name" value="TRAP_S1"/>
    <property type="match status" value="1"/>
</dbReference>
<dbReference type="InterPro" id="IPR038404">
    <property type="entry name" value="TRAP_DctP_sf"/>
</dbReference>
<dbReference type="NCBIfam" id="TIGR00787">
    <property type="entry name" value="dctP"/>
    <property type="match status" value="1"/>
</dbReference>
<comment type="caution">
    <text evidence="6">The sequence shown here is derived from an EMBL/GenBank/DDBJ whole genome shotgun (WGS) entry which is preliminary data.</text>
</comment>
<dbReference type="OrthoDB" id="9771186at2"/>
<dbReference type="Gene3D" id="3.40.190.170">
    <property type="entry name" value="Bacterial extracellular solute-binding protein, family 7"/>
    <property type="match status" value="1"/>
</dbReference>
<dbReference type="GO" id="GO:0030288">
    <property type="term" value="C:outer membrane-bounded periplasmic space"/>
    <property type="evidence" value="ECO:0007669"/>
    <property type="project" value="InterPro"/>
</dbReference>
<evidence type="ECO:0000313" key="7">
    <source>
        <dbReference type="Proteomes" id="UP000238196"/>
    </source>
</evidence>
<evidence type="ECO:0000256" key="3">
    <source>
        <dbReference type="ARBA" id="ARBA00022448"/>
    </source>
</evidence>
<keyword evidence="3" id="KW-0813">Transport</keyword>
<gene>
    <name evidence="6" type="ORF">C4K68_27950</name>
</gene>
<dbReference type="PANTHER" id="PTHR33376">
    <property type="match status" value="1"/>
</dbReference>
<dbReference type="GO" id="GO:0055085">
    <property type="term" value="P:transmembrane transport"/>
    <property type="evidence" value="ECO:0007669"/>
    <property type="project" value="InterPro"/>
</dbReference>